<organism evidence="4 5">
    <name type="scientific">Sphingobacterium spiritivorum</name>
    <name type="common">Flavobacterium spiritivorum</name>
    <dbReference type="NCBI Taxonomy" id="258"/>
    <lineage>
        <taxon>Bacteria</taxon>
        <taxon>Pseudomonadati</taxon>
        <taxon>Bacteroidota</taxon>
        <taxon>Sphingobacteriia</taxon>
        <taxon>Sphingobacteriales</taxon>
        <taxon>Sphingobacteriaceae</taxon>
        <taxon>Sphingobacterium</taxon>
    </lineage>
</organism>
<evidence type="ECO:0000256" key="2">
    <source>
        <dbReference type="ARBA" id="ARBA00022679"/>
    </source>
</evidence>
<dbReference type="EMBL" id="UGYW01000001">
    <property type="protein sequence ID" value="SUI97238.1"/>
    <property type="molecule type" value="Genomic_DNA"/>
</dbReference>
<accession>A0A380B967</accession>
<dbReference type="InterPro" id="IPR008278">
    <property type="entry name" value="4-PPantetheinyl_Trfase_dom"/>
</dbReference>
<dbReference type="GO" id="GO:0019878">
    <property type="term" value="P:lysine biosynthetic process via aminoadipic acid"/>
    <property type="evidence" value="ECO:0007669"/>
    <property type="project" value="TreeGrafter"/>
</dbReference>
<dbReference type="SUPFAM" id="SSF56214">
    <property type="entry name" value="4'-phosphopantetheinyl transferase"/>
    <property type="match status" value="2"/>
</dbReference>
<gene>
    <name evidence="4" type="ORF">NCTC11388_00339</name>
</gene>
<dbReference type="RefSeq" id="WP_258861875.1">
    <property type="nucleotide sequence ID" value="NZ_UGYW01000001.1"/>
</dbReference>
<dbReference type="AlphaFoldDB" id="A0A380B967"/>
<dbReference type="InterPro" id="IPR050559">
    <property type="entry name" value="P-Pant_transferase_sf"/>
</dbReference>
<evidence type="ECO:0000256" key="1">
    <source>
        <dbReference type="ARBA" id="ARBA00010990"/>
    </source>
</evidence>
<dbReference type="InterPro" id="IPR037143">
    <property type="entry name" value="4-PPantetheinyl_Trfase_dom_sf"/>
</dbReference>
<dbReference type="Pfam" id="PF01648">
    <property type="entry name" value="ACPS"/>
    <property type="match status" value="1"/>
</dbReference>
<dbReference type="GO" id="GO:0005829">
    <property type="term" value="C:cytosol"/>
    <property type="evidence" value="ECO:0007669"/>
    <property type="project" value="TreeGrafter"/>
</dbReference>
<dbReference type="GO" id="GO:0000287">
    <property type="term" value="F:magnesium ion binding"/>
    <property type="evidence" value="ECO:0007669"/>
    <property type="project" value="InterPro"/>
</dbReference>
<evidence type="ECO:0000259" key="3">
    <source>
        <dbReference type="Pfam" id="PF01648"/>
    </source>
</evidence>
<protein>
    <submittedName>
        <fullName evidence="4">Holo-(Acyl carrier protein) synthase 2</fullName>
    </submittedName>
</protein>
<proteinExistence type="inferred from homology"/>
<dbReference type="Proteomes" id="UP000254893">
    <property type="component" value="Unassembled WGS sequence"/>
</dbReference>
<dbReference type="PANTHER" id="PTHR12215">
    <property type="entry name" value="PHOSPHOPANTETHEINE TRANSFERASE"/>
    <property type="match status" value="1"/>
</dbReference>
<comment type="similarity">
    <text evidence="1">Belongs to the P-Pant transferase superfamily. Gsp/Sfp/HetI/AcpT family.</text>
</comment>
<dbReference type="PANTHER" id="PTHR12215:SF10">
    <property type="entry name" value="L-AMINOADIPATE-SEMIALDEHYDE DEHYDROGENASE-PHOSPHOPANTETHEINYL TRANSFERASE"/>
    <property type="match status" value="1"/>
</dbReference>
<keyword evidence="2" id="KW-0808">Transferase</keyword>
<sequence length="244" mass="28265">MLSVALNIVTDLFDFSPGLRNLQYNQRSYCTEMALAYLRELDEHTKLAIWKIEESAEELLAKLQLDTRERALLDSFGKGKRSLHWMTTRVLLRYLLQTDQYIDCPSDENGKPYLTNFPYKISLTHSYDYAAVLISAKGEVGIDLEIVKDKVTRIKHKFLKPEELAFIQGEQSTEQLYACWCAKEAIYKLQGNKGVSFLNNMTILPFEYQAQGVLKLQLEVNQICTTYNVYYEKFGEYMLGYAVE</sequence>
<evidence type="ECO:0000313" key="5">
    <source>
        <dbReference type="Proteomes" id="UP000254893"/>
    </source>
</evidence>
<dbReference type="Gene3D" id="3.90.470.20">
    <property type="entry name" value="4'-phosphopantetheinyl transferase domain"/>
    <property type="match status" value="1"/>
</dbReference>
<feature type="domain" description="4'-phosphopantetheinyl transferase" evidence="3">
    <location>
        <begin position="140"/>
        <end position="241"/>
    </location>
</feature>
<dbReference type="GO" id="GO:0008897">
    <property type="term" value="F:holo-[acyl-carrier-protein] synthase activity"/>
    <property type="evidence" value="ECO:0007669"/>
    <property type="project" value="InterPro"/>
</dbReference>
<reference evidence="4 5" key="1">
    <citation type="submission" date="2018-06" db="EMBL/GenBank/DDBJ databases">
        <authorList>
            <consortium name="Pathogen Informatics"/>
            <person name="Doyle S."/>
        </authorList>
    </citation>
    <scope>NUCLEOTIDE SEQUENCE [LARGE SCALE GENOMIC DNA]</scope>
    <source>
        <strain evidence="4 5">NCTC11388</strain>
    </source>
</reference>
<evidence type="ECO:0000313" key="4">
    <source>
        <dbReference type="EMBL" id="SUI97238.1"/>
    </source>
</evidence>
<name>A0A380B967_SPHSI</name>